<reference evidence="9" key="1">
    <citation type="submission" date="2022-07" db="EMBL/GenBank/DDBJ databases">
        <title>Phylogenomic reconstructions and comparative analyses of Kickxellomycotina fungi.</title>
        <authorList>
            <person name="Reynolds N.K."/>
            <person name="Stajich J.E."/>
            <person name="Barry K."/>
            <person name="Grigoriev I.V."/>
            <person name="Crous P."/>
            <person name="Smith M.E."/>
        </authorList>
    </citation>
    <scope>NUCLEOTIDE SEQUENCE</scope>
    <source>
        <strain evidence="9">RSA 861</strain>
    </source>
</reference>
<dbReference type="EMBL" id="JANBPT010000098">
    <property type="protein sequence ID" value="KAJ1927868.1"/>
    <property type="molecule type" value="Genomic_DNA"/>
</dbReference>
<evidence type="ECO:0000313" key="9">
    <source>
        <dbReference type="EMBL" id="KAJ1927868.1"/>
    </source>
</evidence>
<dbReference type="InterPro" id="IPR000796">
    <property type="entry name" value="Asp_trans"/>
</dbReference>
<dbReference type="SUPFAM" id="SSF53383">
    <property type="entry name" value="PLP-dependent transferases"/>
    <property type="match status" value="1"/>
</dbReference>
<dbReference type="InterPro" id="IPR004839">
    <property type="entry name" value="Aminotransferase_I/II_large"/>
</dbReference>
<comment type="subunit">
    <text evidence="3 7">Homodimer.</text>
</comment>
<dbReference type="PANTHER" id="PTHR11879">
    <property type="entry name" value="ASPARTATE AMINOTRANSFERASE"/>
    <property type="match status" value="1"/>
</dbReference>
<comment type="miscellaneous">
    <text evidence="7">In eukaryotes there are cytoplasmic, mitochondrial and chloroplastic isozymes.</text>
</comment>
<dbReference type="Gene3D" id="3.40.640.10">
    <property type="entry name" value="Type I PLP-dependent aspartate aminotransferase-like (Major domain)"/>
    <property type="match status" value="1"/>
</dbReference>
<proteinExistence type="inferred from homology"/>
<comment type="caution">
    <text evidence="9">The sequence shown here is derived from an EMBL/GenBank/DDBJ whole genome shotgun (WGS) entry which is preliminary data.</text>
</comment>
<dbReference type="EC" id="2.6.1.1" evidence="7"/>
<dbReference type="FunFam" id="3.90.1150.10:FF:000001">
    <property type="entry name" value="Aspartate aminotransferase"/>
    <property type="match status" value="1"/>
</dbReference>
<evidence type="ECO:0000256" key="3">
    <source>
        <dbReference type="ARBA" id="ARBA00011738"/>
    </source>
</evidence>
<dbReference type="GO" id="GO:0004069">
    <property type="term" value="F:L-aspartate:2-oxoglutarate aminotransferase activity"/>
    <property type="evidence" value="ECO:0007669"/>
    <property type="project" value="UniProtKB-EC"/>
</dbReference>
<dbReference type="CDD" id="cd00609">
    <property type="entry name" value="AAT_like"/>
    <property type="match status" value="1"/>
</dbReference>
<dbReference type="InterPro" id="IPR015421">
    <property type="entry name" value="PyrdxlP-dep_Trfase_major"/>
</dbReference>
<comment type="cofactor">
    <cofactor evidence="1">
        <name>pyridoxal 5'-phosphate</name>
        <dbReference type="ChEBI" id="CHEBI:597326"/>
    </cofactor>
</comment>
<evidence type="ECO:0000256" key="4">
    <source>
        <dbReference type="ARBA" id="ARBA00022576"/>
    </source>
</evidence>
<dbReference type="NCBIfam" id="NF006719">
    <property type="entry name" value="PRK09257.1"/>
    <property type="match status" value="1"/>
</dbReference>
<feature type="domain" description="Aminotransferase class I/classII large" evidence="8">
    <location>
        <begin position="32"/>
        <end position="399"/>
    </location>
</feature>
<sequence length="406" mass="44673">MAQASRFAEVPLAPPDAILNLSTLYKADTSAKKVDLGVGAYRDNDGKPWVLPVVRKAETAIYESQVEHEYLPISGLKSFTDAAATLILGGDSVAIKENRVTSFQSISGTGALCLGANFLKHFLPQGTIVLLSNPTWANHKNIFNTAGLEAHEYVYYNPATLGLNLEGMLASLREAPNGSVVVLHACAHNPTGVDPTQDQWKQIADVMQTKNHFPFFDCAYQGFASGDLDRDAFAIRYFIERGFECSVAQSFAKNLGLYGERVGCYHVVSRTSEITDKVRSQIARVSRAIISNPPLYGARVASQVLNDPQLLAEWKESLRAMSGRIIEMRAQLRQRLVELQTPGNWDHIVNQIGMFSFTGLKLAQVEAIKSKHHIYMTGNGRISMAGLSTRNIDHVAQAIDDVVRNH</sequence>
<dbReference type="PROSITE" id="PS00105">
    <property type="entry name" value="AA_TRANSFER_CLASS_1"/>
    <property type="match status" value="1"/>
</dbReference>
<evidence type="ECO:0000256" key="2">
    <source>
        <dbReference type="ARBA" id="ARBA00007441"/>
    </source>
</evidence>
<evidence type="ECO:0000256" key="6">
    <source>
        <dbReference type="ARBA" id="ARBA00022898"/>
    </source>
</evidence>
<dbReference type="GO" id="GO:0030170">
    <property type="term" value="F:pyridoxal phosphate binding"/>
    <property type="evidence" value="ECO:0007669"/>
    <property type="project" value="InterPro"/>
</dbReference>
<dbReference type="GO" id="GO:0006532">
    <property type="term" value="P:aspartate biosynthetic process"/>
    <property type="evidence" value="ECO:0007669"/>
    <property type="project" value="TreeGrafter"/>
</dbReference>
<comment type="catalytic activity">
    <reaction evidence="7">
        <text>L-aspartate + 2-oxoglutarate = oxaloacetate + L-glutamate</text>
        <dbReference type="Rhea" id="RHEA:21824"/>
        <dbReference type="ChEBI" id="CHEBI:16452"/>
        <dbReference type="ChEBI" id="CHEBI:16810"/>
        <dbReference type="ChEBI" id="CHEBI:29985"/>
        <dbReference type="ChEBI" id="CHEBI:29991"/>
        <dbReference type="EC" id="2.6.1.1"/>
    </reaction>
</comment>
<dbReference type="Proteomes" id="UP001150569">
    <property type="component" value="Unassembled WGS sequence"/>
</dbReference>
<dbReference type="OrthoDB" id="6752799at2759"/>
<dbReference type="InterPro" id="IPR015422">
    <property type="entry name" value="PyrdxlP-dep_Trfase_small"/>
</dbReference>
<keyword evidence="6" id="KW-0663">Pyridoxal phosphate</keyword>
<dbReference type="FunFam" id="3.40.640.10:FF:000064">
    <property type="entry name" value="Aspartate aminotransferase"/>
    <property type="match status" value="1"/>
</dbReference>
<dbReference type="Pfam" id="PF00155">
    <property type="entry name" value="Aminotran_1_2"/>
    <property type="match status" value="1"/>
</dbReference>
<name>A0A9W8AH79_9FUNG</name>
<dbReference type="PANTHER" id="PTHR11879:SF55">
    <property type="entry name" value="GLUTAMATE OXALOACETATE TRANSAMINASE 1, ISOFORM B"/>
    <property type="match status" value="1"/>
</dbReference>
<evidence type="ECO:0000256" key="5">
    <source>
        <dbReference type="ARBA" id="ARBA00022679"/>
    </source>
</evidence>
<organism evidence="9 10">
    <name type="scientific">Tieghemiomyces parasiticus</name>
    <dbReference type="NCBI Taxonomy" id="78921"/>
    <lineage>
        <taxon>Eukaryota</taxon>
        <taxon>Fungi</taxon>
        <taxon>Fungi incertae sedis</taxon>
        <taxon>Zoopagomycota</taxon>
        <taxon>Kickxellomycotina</taxon>
        <taxon>Dimargaritomycetes</taxon>
        <taxon>Dimargaritales</taxon>
        <taxon>Dimargaritaceae</taxon>
        <taxon>Tieghemiomyces</taxon>
    </lineage>
</organism>
<accession>A0A9W8AH79</accession>
<keyword evidence="10" id="KW-1185">Reference proteome</keyword>
<dbReference type="InterPro" id="IPR004838">
    <property type="entry name" value="NHTrfase_class1_PyrdxlP-BS"/>
</dbReference>
<gene>
    <name evidence="9" type="primary">aat2_1</name>
    <name evidence="9" type="ORF">IWQ60_002559</name>
</gene>
<dbReference type="InterPro" id="IPR015424">
    <property type="entry name" value="PyrdxlP-dep_Trfase"/>
</dbReference>
<evidence type="ECO:0000256" key="1">
    <source>
        <dbReference type="ARBA" id="ARBA00001933"/>
    </source>
</evidence>
<evidence type="ECO:0000313" key="10">
    <source>
        <dbReference type="Proteomes" id="UP001150569"/>
    </source>
</evidence>
<keyword evidence="4 7" id="KW-0032">Aminotransferase</keyword>
<dbReference type="AlphaFoldDB" id="A0A9W8AH79"/>
<keyword evidence="5 7" id="KW-0808">Transferase</keyword>
<comment type="similarity">
    <text evidence="2">Belongs to the class-I pyridoxal-phosphate-dependent aminotransferase family.</text>
</comment>
<evidence type="ECO:0000259" key="8">
    <source>
        <dbReference type="Pfam" id="PF00155"/>
    </source>
</evidence>
<dbReference type="PRINTS" id="PR00799">
    <property type="entry name" value="TRANSAMINASE"/>
</dbReference>
<evidence type="ECO:0000256" key="7">
    <source>
        <dbReference type="RuleBase" id="RU000480"/>
    </source>
</evidence>
<dbReference type="Gene3D" id="3.90.1150.10">
    <property type="entry name" value="Aspartate Aminotransferase, domain 1"/>
    <property type="match status" value="1"/>
</dbReference>
<protein>
    <recommendedName>
        <fullName evidence="7">Aspartate aminotransferase</fullName>
        <ecNumber evidence="7">2.6.1.1</ecNumber>
    </recommendedName>
</protein>
<dbReference type="GO" id="GO:0005829">
    <property type="term" value="C:cytosol"/>
    <property type="evidence" value="ECO:0007669"/>
    <property type="project" value="TreeGrafter"/>
</dbReference>